<dbReference type="EMBL" id="JBFOLK010000013">
    <property type="protein sequence ID" value="KAL2465153.1"/>
    <property type="molecule type" value="Genomic_DNA"/>
</dbReference>
<dbReference type="GO" id="GO:0031408">
    <property type="term" value="P:oxylipin biosynthetic process"/>
    <property type="evidence" value="ECO:0007669"/>
    <property type="project" value="UniProtKB-KW"/>
</dbReference>
<dbReference type="Pfam" id="PF00067">
    <property type="entry name" value="p450"/>
    <property type="match status" value="1"/>
</dbReference>
<dbReference type="GO" id="GO:0016829">
    <property type="term" value="F:lyase activity"/>
    <property type="evidence" value="ECO:0007669"/>
    <property type="project" value="UniProtKB-KW"/>
</dbReference>
<keyword evidence="4" id="KW-0925">Oxylipin biosynthesis</keyword>
<evidence type="ECO:0000313" key="10">
    <source>
        <dbReference type="EMBL" id="KAL2465153.1"/>
    </source>
</evidence>
<keyword evidence="6" id="KW-0408">Iron</keyword>
<comment type="similarity">
    <text evidence="1">Belongs to the cytochrome P450 family.</text>
</comment>
<evidence type="ECO:0000256" key="3">
    <source>
        <dbReference type="ARBA" id="ARBA00022723"/>
    </source>
</evidence>
<name>A0ABD1PMK7_9LAMI</name>
<protein>
    <submittedName>
        <fullName evidence="10">Allene oxide synthase</fullName>
    </submittedName>
</protein>
<evidence type="ECO:0000256" key="4">
    <source>
        <dbReference type="ARBA" id="ARBA00022767"/>
    </source>
</evidence>
<keyword evidence="9" id="KW-0456">Lyase</keyword>
<dbReference type="PANTHER" id="PTHR24286:SF255">
    <property type="entry name" value="ALLENE OXIDE SYNTHASE, CHLOROPLASTIC"/>
    <property type="match status" value="1"/>
</dbReference>
<reference evidence="11" key="1">
    <citation type="submission" date="2024-07" db="EMBL/GenBank/DDBJ databases">
        <title>Two chromosome-level genome assemblies of Korean endemic species Abeliophyllum distichum and Forsythia ovata (Oleaceae).</title>
        <authorList>
            <person name="Jang H."/>
        </authorList>
    </citation>
    <scope>NUCLEOTIDE SEQUENCE [LARGE SCALE GENOMIC DNA]</scope>
</reference>
<sequence length="140" mass="16161">MGRPSRTQTAHKKLAQEIRSVIRSNGGKITMSIMERMPLMKLVVYEALRIEPPVASQYAKAKRDFVVESHDAAFRIKECEFLFGFQPFATKDPRIFHRPEEFLPDRFVGENREKLLKHVVWSNGLETKRSAMVVLDDGVE</sequence>
<keyword evidence="2" id="KW-0444">Lipid biosynthesis</keyword>
<evidence type="ECO:0000313" key="11">
    <source>
        <dbReference type="Proteomes" id="UP001604336"/>
    </source>
</evidence>
<organism evidence="10 11">
    <name type="scientific">Abeliophyllum distichum</name>
    <dbReference type="NCBI Taxonomy" id="126358"/>
    <lineage>
        <taxon>Eukaryota</taxon>
        <taxon>Viridiplantae</taxon>
        <taxon>Streptophyta</taxon>
        <taxon>Embryophyta</taxon>
        <taxon>Tracheophyta</taxon>
        <taxon>Spermatophyta</taxon>
        <taxon>Magnoliopsida</taxon>
        <taxon>eudicotyledons</taxon>
        <taxon>Gunneridae</taxon>
        <taxon>Pentapetalae</taxon>
        <taxon>asterids</taxon>
        <taxon>lamiids</taxon>
        <taxon>Lamiales</taxon>
        <taxon>Oleaceae</taxon>
        <taxon>Forsythieae</taxon>
        <taxon>Abeliophyllum</taxon>
    </lineage>
</organism>
<keyword evidence="7" id="KW-0443">Lipid metabolism</keyword>
<gene>
    <name evidence="10" type="ORF">Adt_41004</name>
</gene>
<evidence type="ECO:0000256" key="5">
    <source>
        <dbReference type="ARBA" id="ARBA00022832"/>
    </source>
</evidence>
<dbReference type="InterPro" id="IPR002403">
    <property type="entry name" value="Cyt_P450_E_grp-IV"/>
</dbReference>
<evidence type="ECO:0000256" key="6">
    <source>
        <dbReference type="ARBA" id="ARBA00023004"/>
    </source>
</evidence>
<evidence type="ECO:0000256" key="9">
    <source>
        <dbReference type="ARBA" id="ARBA00023239"/>
    </source>
</evidence>
<accession>A0ABD1PMK7</accession>
<dbReference type="GO" id="GO:0006633">
    <property type="term" value="P:fatty acid biosynthetic process"/>
    <property type="evidence" value="ECO:0007669"/>
    <property type="project" value="UniProtKB-KW"/>
</dbReference>
<comment type="caution">
    <text evidence="10">The sequence shown here is derived from an EMBL/GenBank/DDBJ whole genome shotgun (WGS) entry which is preliminary data.</text>
</comment>
<keyword evidence="8" id="KW-0275">Fatty acid biosynthesis</keyword>
<evidence type="ECO:0000256" key="8">
    <source>
        <dbReference type="ARBA" id="ARBA00023160"/>
    </source>
</evidence>
<evidence type="ECO:0000256" key="7">
    <source>
        <dbReference type="ARBA" id="ARBA00023098"/>
    </source>
</evidence>
<proteinExistence type="inferred from homology"/>
<keyword evidence="11" id="KW-1185">Reference proteome</keyword>
<dbReference type="PRINTS" id="PR00465">
    <property type="entry name" value="EP450IV"/>
</dbReference>
<keyword evidence="5" id="KW-0276">Fatty acid metabolism</keyword>
<dbReference type="InterPro" id="IPR001128">
    <property type="entry name" value="Cyt_P450"/>
</dbReference>
<dbReference type="AlphaFoldDB" id="A0ABD1PMK7"/>
<dbReference type="SUPFAM" id="SSF48264">
    <property type="entry name" value="Cytochrome P450"/>
    <property type="match status" value="1"/>
</dbReference>
<dbReference type="Gene3D" id="1.10.630.10">
    <property type="entry name" value="Cytochrome P450"/>
    <property type="match status" value="1"/>
</dbReference>
<evidence type="ECO:0000256" key="1">
    <source>
        <dbReference type="ARBA" id="ARBA00010617"/>
    </source>
</evidence>
<dbReference type="PANTHER" id="PTHR24286">
    <property type="entry name" value="CYTOCHROME P450 26"/>
    <property type="match status" value="1"/>
</dbReference>
<evidence type="ECO:0000256" key="2">
    <source>
        <dbReference type="ARBA" id="ARBA00022516"/>
    </source>
</evidence>
<dbReference type="InterPro" id="IPR036396">
    <property type="entry name" value="Cyt_P450_sf"/>
</dbReference>
<keyword evidence="3" id="KW-0479">Metal-binding</keyword>
<dbReference type="GO" id="GO:0046872">
    <property type="term" value="F:metal ion binding"/>
    <property type="evidence" value="ECO:0007669"/>
    <property type="project" value="UniProtKB-KW"/>
</dbReference>
<dbReference type="Proteomes" id="UP001604336">
    <property type="component" value="Unassembled WGS sequence"/>
</dbReference>